<name>C6KRG3_CAEEL</name>
<sequence>MLPLLFGKVSWLAELPARTSTQYGYHQAASVDLQLLFFLSDHTWLYQCHGLCSLGSLGSWKADSLLRGDAESDRIHRRLEECEESTRELTHQ</sequence>
<evidence type="ECO:0000313" key="3">
    <source>
        <dbReference type="WormBase" id="T26C11.9"/>
    </source>
</evidence>
<dbReference type="AlphaFoldDB" id="C6KRG3"/>
<dbReference type="PaxDb" id="6239-T26C11.9"/>
<keyword evidence="2" id="KW-1185">Reference proteome</keyword>
<dbReference type="Proteomes" id="UP000001940">
    <property type="component" value="Chromosome X"/>
</dbReference>
<accession>C6KRG3</accession>
<dbReference type="HOGENOM" id="CLU_2415293_0_0_1"/>
<dbReference type="EMBL" id="BX284606">
    <property type="protein sequence ID" value="CCD64531.1"/>
    <property type="molecule type" value="Genomic_DNA"/>
</dbReference>
<proteinExistence type="predicted"/>
<evidence type="ECO:0000313" key="2">
    <source>
        <dbReference type="Proteomes" id="UP000001940"/>
    </source>
</evidence>
<protein>
    <submittedName>
        <fullName evidence="1">Secreted protein</fullName>
    </submittedName>
</protein>
<dbReference type="InParanoid" id="C6KRG3"/>
<dbReference type="WormBase" id="T26C11.9">
    <property type="protein sequence ID" value="CE43834"/>
    <property type="gene ID" value="WBGene00194679"/>
</dbReference>
<dbReference type="AGR" id="WB:WBGene00194679"/>
<evidence type="ECO:0000313" key="1">
    <source>
        <dbReference type="EMBL" id="CCD64531.1"/>
    </source>
</evidence>
<gene>
    <name evidence="1" type="ORF">CELE_T26C11.9</name>
    <name evidence="1 3" type="ORF">T26C11.9</name>
</gene>
<reference evidence="1 2" key="1">
    <citation type="journal article" date="1998" name="Science">
        <title>Genome sequence of the nematode C. elegans: a platform for investigating biology.</title>
        <authorList>
            <consortium name="The C. elegans sequencing consortium"/>
            <person name="Sulson J.E."/>
            <person name="Waterston R."/>
        </authorList>
    </citation>
    <scope>NUCLEOTIDE SEQUENCE [LARGE SCALE GENOMIC DNA]</scope>
    <source>
        <strain evidence="1 2">Bristol N2</strain>
    </source>
</reference>
<dbReference type="Bgee" id="WBGene00194679">
    <property type="expression patterns" value="Expressed in embryo and 3 other cell types or tissues"/>
</dbReference>
<organism evidence="1 2">
    <name type="scientific">Caenorhabditis elegans</name>
    <dbReference type="NCBI Taxonomy" id="6239"/>
    <lineage>
        <taxon>Eukaryota</taxon>
        <taxon>Metazoa</taxon>
        <taxon>Ecdysozoa</taxon>
        <taxon>Nematoda</taxon>
        <taxon>Chromadorea</taxon>
        <taxon>Rhabditida</taxon>
        <taxon>Rhabditina</taxon>
        <taxon>Rhabditomorpha</taxon>
        <taxon>Rhabditoidea</taxon>
        <taxon>Rhabditidae</taxon>
        <taxon>Peloderinae</taxon>
        <taxon>Caenorhabditis</taxon>
    </lineage>
</organism>